<dbReference type="HOGENOM" id="CLU_1147887_0_0_1"/>
<feature type="domain" description="BTB" evidence="1">
    <location>
        <begin position="88"/>
        <end position="155"/>
    </location>
</feature>
<dbReference type="PANTHER" id="PTHR47843:SF5">
    <property type="entry name" value="BTB_POZ DOMAIN PROTEIN"/>
    <property type="match status" value="1"/>
</dbReference>
<organism evidence="2 3">
    <name type="scientific">Trichophyton interdigitale (strain MR816)</name>
    <dbReference type="NCBI Taxonomy" id="1215338"/>
    <lineage>
        <taxon>Eukaryota</taxon>
        <taxon>Fungi</taxon>
        <taxon>Dikarya</taxon>
        <taxon>Ascomycota</taxon>
        <taxon>Pezizomycotina</taxon>
        <taxon>Eurotiomycetes</taxon>
        <taxon>Eurotiomycetidae</taxon>
        <taxon>Onygenales</taxon>
        <taxon>Arthrodermataceae</taxon>
        <taxon>Trichophyton</taxon>
    </lineage>
</organism>
<dbReference type="AlphaFoldDB" id="A0A059J148"/>
<dbReference type="Gene3D" id="3.30.710.10">
    <property type="entry name" value="Potassium Channel Kv1.1, Chain A"/>
    <property type="match status" value="1"/>
</dbReference>
<dbReference type="OrthoDB" id="6359816at2759"/>
<evidence type="ECO:0000313" key="3">
    <source>
        <dbReference type="Proteomes" id="UP000024533"/>
    </source>
</evidence>
<dbReference type="PROSITE" id="PS50097">
    <property type="entry name" value="BTB"/>
    <property type="match status" value="1"/>
</dbReference>
<accession>A0A059J148</accession>
<protein>
    <recommendedName>
        <fullName evidence="1">BTB domain-containing protein</fullName>
    </recommendedName>
</protein>
<dbReference type="PANTHER" id="PTHR47843">
    <property type="entry name" value="BTB DOMAIN-CONTAINING PROTEIN-RELATED"/>
    <property type="match status" value="1"/>
</dbReference>
<sequence>MAKKKKGKKISSRQSATLVDPRVDSWVKECDELLSLPAEIIDITPIIPHEMDKINDILKTSLKRYDICLKPGLSKLTRHSFFDSSKFTDFTIRTAEDDFKVYKVVVCGQSEYFTCIFDRNWKETAENVVDLLKDDPYTIEAMVRFMYETDYDASGSSRGRISPMLFNARMYEVAERYSIPYLKERAKGKFKDAVHTCWDMDDFSPAIIEVYTSTPSTDRGLRDIISQTAFQHIGSLLQKDDF</sequence>
<dbReference type="CDD" id="cd18186">
    <property type="entry name" value="BTB_POZ_ZBTB_KLHL-like"/>
    <property type="match status" value="1"/>
</dbReference>
<gene>
    <name evidence="2" type="ORF">H109_06556</name>
</gene>
<keyword evidence="3" id="KW-1185">Reference proteome</keyword>
<dbReference type="OMA" id="FCELIRK"/>
<evidence type="ECO:0000259" key="1">
    <source>
        <dbReference type="PROSITE" id="PS50097"/>
    </source>
</evidence>
<dbReference type="EMBL" id="AOKY01000489">
    <property type="protein sequence ID" value="KDB21509.1"/>
    <property type="molecule type" value="Genomic_DNA"/>
</dbReference>
<dbReference type="SUPFAM" id="SSF54695">
    <property type="entry name" value="POZ domain"/>
    <property type="match status" value="1"/>
</dbReference>
<comment type="caution">
    <text evidence="2">The sequence shown here is derived from an EMBL/GenBank/DDBJ whole genome shotgun (WGS) entry which is preliminary data.</text>
</comment>
<dbReference type="Proteomes" id="UP000024533">
    <property type="component" value="Unassembled WGS sequence"/>
</dbReference>
<reference evidence="2 3" key="1">
    <citation type="submission" date="2014-02" db="EMBL/GenBank/DDBJ databases">
        <title>The Genome Sequence of Trichophyton interdigitale MR816.</title>
        <authorList>
            <consortium name="The Broad Institute Genomics Platform"/>
            <person name="Cuomo C.A."/>
            <person name="White T.C."/>
            <person name="Graser Y."/>
            <person name="Martinez-Rossi N."/>
            <person name="Heitman J."/>
            <person name="Young S.K."/>
            <person name="Zeng Q."/>
            <person name="Gargeya S."/>
            <person name="Abouelleil A."/>
            <person name="Alvarado L."/>
            <person name="Chapman S.B."/>
            <person name="Gainer-Dewar J."/>
            <person name="Goldberg J."/>
            <person name="Griggs A."/>
            <person name="Gujja S."/>
            <person name="Hansen M."/>
            <person name="Howarth C."/>
            <person name="Imamovic A."/>
            <person name="Larimer J."/>
            <person name="Martinez D."/>
            <person name="Murphy C."/>
            <person name="Pearson M.D."/>
            <person name="Persinoti G."/>
            <person name="Poon T."/>
            <person name="Priest M."/>
            <person name="Roberts A.D."/>
            <person name="Saif S."/>
            <person name="Shea T.D."/>
            <person name="Sykes S.N."/>
            <person name="Wortman J."/>
            <person name="Nusbaum C."/>
            <person name="Birren B."/>
        </authorList>
    </citation>
    <scope>NUCLEOTIDE SEQUENCE [LARGE SCALE GENOMIC DNA]</scope>
    <source>
        <strain evidence="2 3">MR816</strain>
    </source>
</reference>
<dbReference type="Pfam" id="PF00651">
    <property type="entry name" value="BTB"/>
    <property type="match status" value="1"/>
</dbReference>
<proteinExistence type="predicted"/>
<dbReference type="STRING" id="1215338.A0A059J148"/>
<name>A0A059J148_TRIIM</name>
<dbReference type="InterPro" id="IPR011333">
    <property type="entry name" value="SKP1/BTB/POZ_sf"/>
</dbReference>
<evidence type="ECO:0000313" key="2">
    <source>
        <dbReference type="EMBL" id="KDB21509.1"/>
    </source>
</evidence>
<dbReference type="InterPro" id="IPR000210">
    <property type="entry name" value="BTB/POZ_dom"/>
</dbReference>